<evidence type="ECO:0000256" key="4">
    <source>
        <dbReference type="ARBA" id="ARBA00023237"/>
    </source>
</evidence>
<protein>
    <submittedName>
        <fullName evidence="8">OmpA family protein</fullName>
    </submittedName>
</protein>
<comment type="subcellular location">
    <subcellularLocation>
        <location evidence="1">Cell outer membrane</location>
    </subcellularLocation>
</comment>
<evidence type="ECO:0000256" key="6">
    <source>
        <dbReference type="SAM" id="SignalP"/>
    </source>
</evidence>
<feature type="domain" description="OmpA-like" evidence="7">
    <location>
        <begin position="151"/>
        <end position="275"/>
    </location>
</feature>
<evidence type="ECO:0000256" key="5">
    <source>
        <dbReference type="PROSITE-ProRule" id="PRU00473"/>
    </source>
</evidence>
<dbReference type="Gene3D" id="3.30.1330.60">
    <property type="entry name" value="OmpA-like domain"/>
    <property type="match status" value="1"/>
</dbReference>
<dbReference type="Pfam" id="PF04355">
    <property type="entry name" value="BamE"/>
    <property type="match status" value="1"/>
</dbReference>
<gene>
    <name evidence="8" type="ORF">P8609_17130</name>
</gene>
<dbReference type="SUPFAM" id="SSF103088">
    <property type="entry name" value="OmpA-like"/>
    <property type="match status" value="1"/>
</dbReference>
<organism evidence="8 9">
    <name type="scientific">Lysobacter arvi</name>
    <dbReference type="NCBI Taxonomy" id="3038776"/>
    <lineage>
        <taxon>Bacteria</taxon>
        <taxon>Pseudomonadati</taxon>
        <taxon>Pseudomonadota</taxon>
        <taxon>Gammaproteobacteria</taxon>
        <taxon>Lysobacterales</taxon>
        <taxon>Lysobacteraceae</taxon>
        <taxon>Lysobacter</taxon>
    </lineage>
</organism>
<evidence type="ECO:0000256" key="1">
    <source>
        <dbReference type="ARBA" id="ARBA00004442"/>
    </source>
</evidence>
<keyword evidence="2 6" id="KW-0732">Signal</keyword>
<dbReference type="PANTHER" id="PTHR30329">
    <property type="entry name" value="STATOR ELEMENT OF FLAGELLAR MOTOR COMPLEX"/>
    <property type="match status" value="1"/>
</dbReference>
<accession>A0ABU1CIC0</accession>
<dbReference type="PROSITE" id="PS51123">
    <property type="entry name" value="OMPA_2"/>
    <property type="match status" value="1"/>
</dbReference>
<dbReference type="EMBL" id="JARUHG010000007">
    <property type="protein sequence ID" value="MDR0184689.1"/>
    <property type="molecule type" value="Genomic_DNA"/>
</dbReference>
<evidence type="ECO:0000256" key="2">
    <source>
        <dbReference type="ARBA" id="ARBA00022729"/>
    </source>
</evidence>
<dbReference type="PANTHER" id="PTHR30329:SF21">
    <property type="entry name" value="LIPOPROTEIN YIAD-RELATED"/>
    <property type="match status" value="1"/>
</dbReference>
<dbReference type="CDD" id="cd07185">
    <property type="entry name" value="OmpA_C-like"/>
    <property type="match status" value="1"/>
</dbReference>
<keyword evidence="4" id="KW-0998">Cell outer membrane</keyword>
<name>A0ABU1CIC0_9GAMM</name>
<dbReference type="Proteomes" id="UP001233535">
    <property type="component" value="Unassembled WGS sequence"/>
</dbReference>
<evidence type="ECO:0000313" key="8">
    <source>
        <dbReference type="EMBL" id="MDR0184689.1"/>
    </source>
</evidence>
<dbReference type="InterPro" id="IPR036737">
    <property type="entry name" value="OmpA-like_sf"/>
</dbReference>
<keyword evidence="3 5" id="KW-0472">Membrane</keyword>
<feature type="chain" id="PRO_5047060423" evidence="6">
    <location>
        <begin position="22"/>
        <end position="275"/>
    </location>
</feature>
<dbReference type="PROSITE" id="PS51257">
    <property type="entry name" value="PROKAR_LIPOPROTEIN"/>
    <property type="match status" value="1"/>
</dbReference>
<dbReference type="Pfam" id="PF00691">
    <property type="entry name" value="OmpA"/>
    <property type="match status" value="1"/>
</dbReference>
<dbReference type="InterPro" id="IPR007450">
    <property type="entry name" value="BamE_dom"/>
</dbReference>
<keyword evidence="9" id="KW-1185">Reference proteome</keyword>
<dbReference type="InterPro" id="IPR006664">
    <property type="entry name" value="OMP_bac"/>
</dbReference>
<proteinExistence type="predicted"/>
<evidence type="ECO:0000313" key="9">
    <source>
        <dbReference type="Proteomes" id="UP001233535"/>
    </source>
</evidence>
<dbReference type="InterPro" id="IPR050330">
    <property type="entry name" value="Bact_OuterMem_StrucFunc"/>
</dbReference>
<reference evidence="8 9" key="1">
    <citation type="submission" date="2023-04" db="EMBL/GenBank/DDBJ databases">
        <title>Lysobacter sp. strain UC isolated from soil sample.</title>
        <authorList>
            <person name="Choksket S."/>
            <person name="Harshvardhan F."/>
            <person name="Rana R."/>
            <person name="Patil P.B."/>
            <person name="Korpole S."/>
        </authorList>
    </citation>
    <scope>NUCLEOTIDE SEQUENCE [LARGE SCALE GENOMIC DNA]</scope>
    <source>
        <strain evidence="8 9">UC</strain>
    </source>
</reference>
<comment type="caution">
    <text evidence="8">The sequence shown here is derived from an EMBL/GenBank/DDBJ whole genome shotgun (WGS) entry which is preliminary data.</text>
</comment>
<sequence>MFNFKPLPGFVLALAAGTLLSACGTSTLSQVRDGHTDQPVWPQPEKANPLEPSKVHVDLEALRKVQLGASKLEIYRLIGHPMYREGIAGVHEWDYLFKFATADGEVQCQYKVLFDDDMHASQTLWNPAGCADVLGGAPAEPVAPAPAAAPYVAEAFEVEADALFDFDSAVLSEQGAAALQSRIMTALDKAERVEALRVIGYTDRFGDENYNQALSERRAQAVKAYLVARGVPGEAIMAKGRGEADPVVQCPGAKSAKVIACLKPNRRVRIEVVAR</sequence>
<dbReference type="Gene3D" id="3.30.1450.10">
    <property type="match status" value="1"/>
</dbReference>
<dbReference type="InterPro" id="IPR037873">
    <property type="entry name" value="BamE-like"/>
</dbReference>
<dbReference type="PRINTS" id="PR01021">
    <property type="entry name" value="OMPADOMAIN"/>
</dbReference>
<dbReference type="InterPro" id="IPR006665">
    <property type="entry name" value="OmpA-like"/>
</dbReference>
<dbReference type="RefSeq" id="WP_309263810.1">
    <property type="nucleotide sequence ID" value="NZ_JARUHG010000007.1"/>
</dbReference>
<evidence type="ECO:0000256" key="3">
    <source>
        <dbReference type="ARBA" id="ARBA00023136"/>
    </source>
</evidence>
<evidence type="ECO:0000259" key="7">
    <source>
        <dbReference type="PROSITE" id="PS51123"/>
    </source>
</evidence>
<dbReference type="PRINTS" id="PR01023">
    <property type="entry name" value="NAFLGMOTY"/>
</dbReference>
<feature type="signal peptide" evidence="6">
    <location>
        <begin position="1"/>
        <end position="21"/>
    </location>
</feature>